<sequence length="191" mass="22330">MSTHYFLALPIEDEKFEHVQRDILPFYSYRRTYRPEEFHLTLQFLGSLDDDEVEAVKELTREVTTSTAPFALTFQQIDHFGRPDRPRVLTIVPEPSVDLTALTGTLRRKLSEEIPALDRKPFVPHVTLAKKWDTGTRIPYIAPTFTIEEPIETVVLYRINPNHTPAYEAVEVFPLQRSEEDTWRSRLKFLT</sequence>
<dbReference type="Pfam" id="PF13563">
    <property type="entry name" value="2_5_RNA_ligase2"/>
    <property type="match status" value="1"/>
</dbReference>
<evidence type="ECO:0000256" key="1">
    <source>
        <dbReference type="ARBA" id="ARBA00022801"/>
    </source>
</evidence>
<protein>
    <recommendedName>
        <fullName evidence="2">RNA 2',3'-cyclic phosphodiesterase</fullName>
        <shortName evidence="2">RNA 2',3'-CPDase</shortName>
        <ecNumber evidence="2">3.1.4.58</ecNumber>
    </recommendedName>
</protein>
<dbReference type="NCBIfam" id="TIGR02258">
    <property type="entry name" value="2_5_ligase"/>
    <property type="match status" value="1"/>
</dbReference>
<dbReference type="EC" id="3.1.4.58" evidence="2"/>
<dbReference type="SUPFAM" id="SSF55144">
    <property type="entry name" value="LigT-like"/>
    <property type="match status" value="1"/>
</dbReference>
<dbReference type="Proteomes" id="UP001230807">
    <property type="component" value="Unassembled WGS sequence"/>
</dbReference>
<comment type="function">
    <text evidence="2">Hydrolyzes RNA 2',3'-cyclic phosphodiester to an RNA 2'-phosphomonoester.</text>
</comment>
<dbReference type="HAMAP" id="MF_01940">
    <property type="entry name" value="RNA_CPDase"/>
    <property type="match status" value="1"/>
</dbReference>
<evidence type="ECO:0000313" key="3">
    <source>
        <dbReference type="EMBL" id="MDL5377957.1"/>
    </source>
</evidence>
<gene>
    <name evidence="3" type="primary">thpR</name>
    <name evidence="3" type="ORF">QR695_13190</name>
</gene>
<dbReference type="InterPro" id="IPR009097">
    <property type="entry name" value="Cyclic_Pdiesterase"/>
</dbReference>
<feature type="short sequence motif" description="HXTX 2" evidence="2">
    <location>
        <begin position="125"/>
        <end position="128"/>
    </location>
</feature>
<evidence type="ECO:0000256" key="2">
    <source>
        <dbReference type="HAMAP-Rule" id="MF_01940"/>
    </source>
</evidence>
<dbReference type="RefSeq" id="WP_029595150.1">
    <property type="nucleotide sequence ID" value="NZ_CP183077.1"/>
</dbReference>
<feature type="active site" description="Proton acceptor" evidence="2">
    <location>
        <position position="125"/>
    </location>
</feature>
<dbReference type="EMBL" id="JASWER010000014">
    <property type="protein sequence ID" value="MDL5377957.1"/>
    <property type="molecule type" value="Genomic_DNA"/>
</dbReference>
<feature type="active site" description="Proton donor" evidence="2">
    <location>
        <position position="39"/>
    </location>
</feature>
<dbReference type="InterPro" id="IPR004175">
    <property type="entry name" value="RNA_CPDase"/>
</dbReference>
<comment type="similarity">
    <text evidence="2">Belongs to the 2H phosphoesterase superfamily. ThpR family.</text>
</comment>
<evidence type="ECO:0000313" key="4">
    <source>
        <dbReference type="Proteomes" id="UP001230807"/>
    </source>
</evidence>
<comment type="caution">
    <text evidence="3">The sequence shown here is derived from an EMBL/GenBank/DDBJ whole genome shotgun (WGS) entry which is preliminary data.</text>
</comment>
<name>A0ABT7MS07_9BACL</name>
<dbReference type="PANTHER" id="PTHR35561">
    <property type="entry name" value="RNA 2',3'-CYCLIC PHOSPHODIESTERASE"/>
    <property type="match status" value="1"/>
</dbReference>
<keyword evidence="4" id="KW-1185">Reference proteome</keyword>
<organism evidence="3 4">
    <name type="scientific">Exiguobacterium mexicanum</name>
    <dbReference type="NCBI Taxonomy" id="340146"/>
    <lineage>
        <taxon>Bacteria</taxon>
        <taxon>Bacillati</taxon>
        <taxon>Bacillota</taxon>
        <taxon>Bacilli</taxon>
        <taxon>Bacillales</taxon>
        <taxon>Bacillales Family XII. Incertae Sedis</taxon>
        <taxon>Exiguobacterium</taxon>
    </lineage>
</organism>
<comment type="catalytic activity">
    <reaction evidence="2">
        <text>a 3'-end 2',3'-cyclophospho-ribonucleotide-RNA + H2O = a 3'-end 2'-phospho-ribonucleotide-RNA + H(+)</text>
        <dbReference type="Rhea" id="RHEA:11828"/>
        <dbReference type="Rhea" id="RHEA-COMP:10464"/>
        <dbReference type="Rhea" id="RHEA-COMP:17353"/>
        <dbReference type="ChEBI" id="CHEBI:15377"/>
        <dbReference type="ChEBI" id="CHEBI:15378"/>
        <dbReference type="ChEBI" id="CHEBI:83064"/>
        <dbReference type="ChEBI" id="CHEBI:173113"/>
        <dbReference type="EC" id="3.1.4.58"/>
    </reaction>
</comment>
<dbReference type="PANTHER" id="PTHR35561:SF1">
    <property type="entry name" value="RNA 2',3'-CYCLIC PHOSPHODIESTERASE"/>
    <property type="match status" value="1"/>
</dbReference>
<reference evidence="3 4" key="1">
    <citation type="submission" date="2023-06" db="EMBL/GenBank/DDBJ databases">
        <title>Influencing factors and mechanism of Cr(VI) reduction by facultative anaerobic Exiguobacterium sp. PY14.</title>
        <authorList>
            <person name="Zou L."/>
        </authorList>
    </citation>
    <scope>NUCLEOTIDE SEQUENCE [LARGE SCALE GENOMIC DNA]</scope>
    <source>
        <strain evidence="3 4">PY14</strain>
    </source>
</reference>
<keyword evidence="1 2" id="KW-0378">Hydrolase</keyword>
<proteinExistence type="inferred from homology"/>
<feature type="short sequence motif" description="HXTX 1" evidence="2">
    <location>
        <begin position="39"/>
        <end position="42"/>
    </location>
</feature>
<dbReference type="Gene3D" id="3.90.1140.10">
    <property type="entry name" value="Cyclic phosphodiesterase"/>
    <property type="match status" value="1"/>
</dbReference>
<accession>A0ABT7MS07</accession>